<dbReference type="EMBL" id="SHNP01000002">
    <property type="protein sequence ID" value="MCX2973423.1"/>
    <property type="molecule type" value="Genomic_DNA"/>
</dbReference>
<evidence type="ECO:0000256" key="2">
    <source>
        <dbReference type="ARBA" id="ARBA00022679"/>
    </source>
</evidence>
<feature type="domain" description="Glycosyl transferase family 3" evidence="4">
    <location>
        <begin position="121"/>
        <end position="319"/>
    </location>
</feature>
<dbReference type="InterPro" id="IPR036320">
    <property type="entry name" value="Glycosyl_Trfase_fam3_N_dom_sf"/>
</dbReference>
<gene>
    <name evidence="6" type="ORF">EYC87_07460</name>
</gene>
<organism evidence="6 7">
    <name type="scientific">Candidatus Seongchinamella marina</name>
    <dbReference type="NCBI Taxonomy" id="2518990"/>
    <lineage>
        <taxon>Bacteria</taxon>
        <taxon>Pseudomonadati</taxon>
        <taxon>Pseudomonadota</taxon>
        <taxon>Gammaproteobacteria</taxon>
        <taxon>Cellvibrionales</taxon>
        <taxon>Halieaceae</taxon>
        <taxon>Seongchinamella</taxon>
    </lineage>
</organism>
<evidence type="ECO:0000313" key="6">
    <source>
        <dbReference type="EMBL" id="MCX2973423.1"/>
    </source>
</evidence>
<proteinExistence type="predicted"/>
<keyword evidence="3" id="KW-0822">Tryptophan biosynthesis</keyword>
<keyword evidence="2 6" id="KW-0808">Transferase</keyword>
<keyword evidence="3" id="KW-0028">Amino-acid biosynthesis</keyword>
<dbReference type="Pfam" id="PF02885">
    <property type="entry name" value="Glycos_trans_3N"/>
    <property type="match status" value="1"/>
</dbReference>
<accession>A0ABT3STV9</accession>
<dbReference type="InterPro" id="IPR000312">
    <property type="entry name" value="Glycosyl_Trfase_fam3"/>
</dbReference>
<dbReference type="NCBIfam" id="NF006564">
    <property type="entry name" value="PRK09071.1"/>
    <property type="match status" value="1"/>
</dbReference>
<evidence type="ECO:0000256" key="1">
    <source>
        <dbReference type="ARBA" id="ARBA00022676"/>
    </source>
</evidence>
<keyword evidence="7" id="KW-1185">Reference proteome</keyword>
<dbReference type="PANTHER" id="PTHR43285">
    <property type="entry name" value="ANTHRANILATE PHOSPHORIBOSYLTRANSFERASE"/>
    <property type="match status" value="1"/>
</dbReference>
<dbReference type="InterPro" id="IPR017459">
    <property type="entry name" value="Glycosyl_Trfase_fam3_N_dom"/>
</dbReference>
<reference evidence="6" key="1">
    <citation type="submission" date="2019-02" db="EMBL/GenBank/DDBJ databases">
        <authorList>
            <person name="Li S.-H."/>
        </authorList>
    </citation>
    <scope>NUCLEOTIDE SEQUENCE</scope>
    <source>
        <strain evidence="6">IMCC8485</strain>
    </source>
</reference>
<dbReference type="Gene3D" id="3.40.1030.10">
    <property type="entry name" value="Nucleoside phosphorylase/phosphoribosyltransferase catalytic domain"/>
    <property type="match status" value="1"/>
</dbReference>
<dbReference type="GO" id="GO:0016740">
    <property type="term" value="F:transferase activity"/>
    <property type="evidence" value="ECO:0007669"/>
    <property type="project" value="UniProtKB-KW"/>
</dbReference>
<evidence type="ECO:0000259" key="5">
    <source>
        <dbReference type="Pfam" id="PF02885"/>
    </source>
</evidence>
<dbReference type="InterPro" id="IPR035902">
    <property type="entry name" value="Nuc_phospho_transferase"/>
</dbReference>
<feature type="domain" description="Glycosyl transferase family 3 N-terminal" evidence="5">
    <location>
        <begin position="35"/>
        <end position="89"/>
    </location>
</feature>
<evidence type="ECO:0000259" key="4">
    <source>
        <dbReference type="Pfam" id="PF00591"/>
    </source>
</evidence>
<dbReference type="Pfam" id="PF00591">
    <property type="entry name" value="Glycos_transf_3"/>
    <property type="match status" value="1"/>
</dbReference>
<dbReference type="SUPFAM" id="SSF47648">
    <property type="entry name" value="Nucleoside phosphorylase/phosphoribosyltransferase N-terminal domain"/>
    <property type="match status" value="1"/>
</dbReference>
<dbReference type="Gene3D" id="1.20.970.10">
    <property type="entry name" value="Transferase, Pyrimidine Nucleoside Phosphorylase, Chain C"/>
    <property type="match status" value="1"/>
</dbReference>
<evidence type="ECO:0000256" key="3">
    <source>
        <dbReference type="ARBA" id="ARBA00022822"/>
    </source>
</evidence>
<keyword evidence="1" id="KW-0328">Glycosyltransferase</keyword>
<comment type="caution">
    <text evidence="6">The sequence shown here is derived from an EMBL/GenBank/DDBJ whole genome shotgun (WGS) entry which is preliminary data.</text>
</comment>
<sequence>MFVTETLSVSPKAFQTPSREHPFATYVRILGKGKTGSRSFNRKEAADAFGMILRDEVDPLQLGAFLMLLRVKEETGEELAGFVDACRTAMIQPLPRLSADLDWSSYAGKKHQHPWYLLSMLLLSQAGYKVFVHGGDGHTVGRLYTEQAMHELGLPVAADWQEVSAQLEQYSLSYLPLRAFCPKLHDLIQLRPLLGLRSPVNTLVRMLNPLRATASIQSVFHPAYAALHQQADIALGQPHSLVFKGDSGEIEIKPQADTKLQILQGNVCSELVMSRSVQRKVAAVSAPDTKPLRKLWHDREPDSFGLDAVLATASAALLVLEPQWNLEQCQQYSQRLWQERDQGRLN</sequence>
<name>A0ABT3STV9_9GAMM</name>
<dbReference type="SUPFAM" id="SSF52418">
    <property type="entry name" value="Nucleoside phosphorylase/phosphoribosyltransferase catalytic domain"/>
    <property type="match status" value="1"/>
</dbReference>
<dbReference type="InterPro" id="IPR005940">
    <property type="entry name" value="Anthranilate_Pribosyl_Tfrase"/>
</dbReference>
<dbReference type="Proteomes" id="UP001143307">
    <property type="component" value="Unassembled WGS sequence"/>
</dbReference>
<evidence type="ECO:0000313" key="7">
    <source>
        <dbReference type="Proteomes" id="UP001143307"/>
    </source>
</evidence>
<dbReference type="PANTHER" id="PTHR43285:SF4">
    <property type="entry name" value="TRANSFERASE"/>
    <property type="match status" value="1"/>
</dbReference>
<keyword evidence="3" id="KW-0057">Aromatic amino acid biosynthesis</keyword>
<protein>
    <submittedName>
        <fullName evidence="6">Glycosyl transferase family protein</fullName>
    </submittedName>
</protein>